<gene>
    <name evidence="1" type="ORF">B4135_2504</name>
</gene>
<reference evidence="1 2" key="1">
    <citation type="submission" date="2016-01" db="EMBL/GenBank/DDBJ databases">
        <title>Draft Genome Sequences of Seven Thermophilic Sporeformers Isolated from Foods.</title>
        <authorList>
            <person name="Berendsen E.M."/>
            <person name="Wells-Bennik M.H."/>
            <person name="Krawcyk A.O."/>
            <person name="De Jong A."/>
            <person name="Holsappel S."/>
            <person name="Eijlander R.T."/>
            <person name="Kuipers O.P."/>
        </authorList>
    </citation>
    <scope>NUCLEOTIDE SEQUENCE [LARGE SCALE GENOMIC DNA]</scope>
    <source>
        <strain evidence="1 2">B4135</strain>
    </source>
</reference>
<proteinExistence type="predicted"/>
<name>A0A150LZV1_9BACI</name>
<sequence length="77" mass="8231">MQPKRVRKGDTSPAAKGNCRGVFRSADVRTVLLTETRVRGAGRIGVLTGLPPKASRLRDGRDNTSAAEPILNFAKVA</sequence>
<dbReference type="EMBL" id="LQYT01000056">
    <property type="protein sequence ID" value="KYD17482.1"/>
    <property type="molecule type" value="Genomic_DNA"/>
</dbReference>
<protein>
    <submittedName>
        <fullName evidence="1">Uncharacterized protein</fullName>
    </submittedName>
</protein>
<evidence type="ECO:0000313" key="2">
    <source>
        <dbReference type="Proteomes" id="UP000075683"/>
    </source>
</evidence>
<accession>A0A150LZV1</accession>
<dbReference type="AlphaFoldDB" id="A0A150LZV1"/>
<evidence type="ECO:0000313" key="1">
    <source>
        <dbReference type="EMBL" id="KYD17482.1"/>
    </source>
</evidence>
<comment type="caution">
    <text evidence="1">The sequence shown here is derived from an EMBL/GenBank/DDBJ whole genome shotgun (WGS) entry which is preliminary data.</text>
</comment>
<organism evidence="1 2">
    <name type="scientific">Caldibacillus debilis</name>
    <dbReference type="NCBI Taxonomy" id="301148"/>
    <lineage>
        <taxon>Bacteria</taxon>
        <taxon>Bacillati</taxon>
        <taxon>Bacillota</taxon>
        <taxon>Bacilli</taxon>
        <taxon>Bacillales</taxon>
        <taxon>Bacillaceae</taxon>
        <taxon>Caldibacillus</taxon>
    </lineage>
</organism>
<dbReference type="Proteomes" id="UP000075683">
    <property type="component" value="Unassembled WGS sequence"/>
</dbReference>